<sequence>MRIMRMDVSPVKWIFQHAKLIKEIKQIVEFRGHSGDAAYADNQLLMDANNDEAMLDNPPSLIVSFEMSKNVAVTEKRTCLSPVTHVGNDCLAVKGESFLSNHKEDGLAVHDREVVLFSGVKRPRVTVDDQQPSVQVAYKSLTRDSKRKLEELLQQMLSTAPHQM</sequence>
<accession>A0ABD3A3G7</accession>
<name>A0ABD3A3G7_9GENT</name>
<gene>
    <name evidence="1" type="ORF">ACH5RR_014156</name>
</gene>
<dbReference type="Proteomes" id="UP001630127">
    <property type="component" value="Unassembled WGS sequence"/>
</dbReference>
<reference evidence="1 2" key="1">
    <citation type="submission" date="2024-11" db="EMBL/GenBank/DDBJ databases">
        <title>A near-complete genome assembly of Cinchona calisaya.</title>
        <authorList>
            <person name="Lian D.C."/>
            <person name="Zhao X.W."/>
            <person name="Wei L."/>
        </authorList>
    </citation>
    <scope>NUCLEOTIDE SEQUENCE [LARGE SCALE GENOMIC DNA]</scope>
    <source>
        <tissue evidence="1">Nenye</tissue>
    </source>
</reference>
<organism evidence="1 2">
    <name type="scientific">Cinchona calisaya</name>
    <dbReference type="NCBI Taxonomy" id="153742"/>
    <lineage>
        <taxon>Eukaryota</taxon>
        <taxon>Viridiplantae</taxon>
        <taxon>Streptophyta</taxon>
        <taxon>Embryophyta</taxon>
        <taxon>Tracheophyta</taxon>
        <taxon>Spermatophyta</taxon>
        <taxon>Magnoliopsida</taxon>
        <taxon>eudicotyledons</taxon>
        <taxon>Gunneridae</taxon>
        <taxon>Pentapetalae</taxon>
        <taxon>asterids</taxon>
        <taxon>lamiids</taxon>
        <taxon>Gentianales</taxon>
        <taxon>Rubiaceae</taxon>
        <taxon>Cinchonoideae</taxon>
        <taxon>Cinchoneae</taxon>
        <taxon>Cinchona</taxon>
    </lineage>
</organism>
<dbReference type="InterPro" id="IPR052115">
    <property type="entry name" value="NEXT_complex_subunit_ZCCHC8"/>
</dbReference>
<keyword evidence="2" id="KW-1185">Reference proteome</keyword>
<dbReference type="AlphaFoldDB" id="A0ABD3A3G7"/>
<evidence type="ECO:0000313" key="1">
    <source>
        <dbReference type="EMBL" id="KAL3525784.1"/>
    </source>
</evidence>
<comment type="caution">
    <text evidence="1">The sequence shown here is derived from an EMBL/GenBank/DDBJ whole genome shotgun (WGS) entry which is preliminary data.</text>
</comment>
<dbReference type="EMBL" id="JBJUIK010000006">
    <property type="protein sequence ID" value="KAL3525784.1"/>
    <property type="molecule type" value="Genomic_DNA"/>
</dbReference>
<protein>
    <submittedName>
        <fullName evidence="1">Uncharacterized protein</fullName>
    </submittedName>
</protein>
<dbReference type="PANTHER" id="PTHR13316:SF0">
    <property type="entry name" value="ZINC FINGER CCHC DOMAIN-CONTAINING PROTEIN 8"/>
    <property type="match status" value="1"/>
</dbReference>
<dbReference type="PANTHER" id="PTHR13316">
    <property type="entry name" value="ZINC FINGER, CCHC DOMAIN CONTAINING 8"/>
    <property type="match status" value="1"/>
</dbReference>
<proteinExistence type="predicted"/>
<evidence type="ECO:0000313" key="2">
    <source>
        <dbReference type="Proteomes" id="UP001630127"/>
    </source>
</evidence>